<reference evidence="6" key="1">
    <citation type="submission" date="2025-08" db="UniProtKB">
        <authorList>
            <consortium name="Ensembl"/>
        </authorList>
    </citation>
    <scope>IDENTIFICATION</scope>
</reference>
<feature type="disulfide bond" evidence="2">
    <location>
        <begin position="207"/>
        <end position="234"/>
    </location>
</feature>
<name>A0A8B9GSD6_ASTMX</name>
<evidence type="ECO:0000256" key="3">
    <source>
        <dbReference type="SAM" id="Phobius"/>
    </source>
</evidence>
<keyword evidence="3" id="KW-0472">Membrane</keyword>
<feature type="domain" description="Sushi" evidence="5">
    <location>
        <begin position="238"/>
        <end position="301"/>
    </location>
</feature>
<feature type="domain" description="Sushi" evidence="5">
    <location>
        <begin position="39"/>
        <end position="101"/>
    </location>
</feature>
<dbReference type="CDD" id="cd00033">
    <property type="entry name" value="CCP"/>
    <property type="match status" value="4"/>
</dbReference>
<dbReference type="InterPro" id="IPR042866">
    <property type="entry name" value="SUSD6"/>
</dbReference>
<dbReference type="AlphaFoldDB" id="A0A8B9GSD6"/>
<dbReference type="SUPFAM" id="SSF57535">
    <property type="entry name" value="Complement control module/SCR domain"/>
    <property type="match status" value="4"/>
</dbReference>
<feature type="signal peptide" evidence="4">
    <location>
        <begin position="1"/>
        <end position="38"/>
    </location>
</feature>
<feature type="transmembrane region" description="Helical" evidence="3">
    <location>
        <begin position="316"/>
        <end position="339"/>
    </location>
</feature>
<keyword evidence="1 2" id="KW-1015">Disulfide bond</keyword>
<evidence type="ECO:0000256" key="4">
    <source>
        <dbReference type="SAM" id="SignalP"/>
    </source>
</evidence>
<feature type="transmembrane region" description="Helical" evidence="3">
    <location>
        <begin position="434"/>
        <end position="455"/>
    </location>
</feature>
<accession>A0A8B9GSD6</accession>
<dbReference type="Pfam" id="PF00084">
    <property type="entry name" value="Sushi"/>
    <property type="match status" value="4"/>
</dbReference>
<dbReference type="Ensembl" id="ENSAMXT00005001676.1">
    <property type="protein sequence ID" value="ENSAMXP00005001505.1"/>
    <property type="gene ID" value="ENSAMXG00005000857.1"/>
</dbReference>
<feature type="domain" description="Sushi" evidence="5">
    <location>
        <begin position="168"/>
        <end position="236"/>
    </location>
</feature>
<dbReference type="Gene3D" id="2.10.70.10">
    <property type="entry name" value="Complement Module, domain 1"/>
    <property type="match status" value="4"/>
</dbReference>
<keyword evidence="4" id="KW-0732">Signal</keyword>
<keyword evidence="2" id="KW-0768">Sushi</keyword>
<dbReference type="OrthoDB" id="7487745at2759"/>
<protein>
    <submittedName>
        <fullName evidence="6">Sushi domain containing 4</fullName>
    </submittedName>
</protein>
<keyword evidence="3" id="KW-0812">Transmembrane</keyword>
<evidence type="ECO:0000256" key="2">
    <source>
        <dbReference type="PROSITE-ProRule" id="PRU00302"/>
    </source>
</evidence>
<evidence type="ECO:0000313" key="6">
    <source>
        <dbReference type="Ensembl" id="ENSAMXP00005001505.1"/>
    </source>
</evidence>
<evidence type="ECO:0000313" key="7">
    <source>
        <dbReference type="Proteomes" id="UP000694621"/>
    </source>
</evidence>
<dbReference type="PROSITE" id="PS50923">
    <property type="entry name" value="SUSHI"/>
    <property type="match status" value="3"/>
</dbReference>
<dbReference type="GO" id="GO:0006974">
    <property type="term" value="P:DNA damage response"/>
    <property type="evidence" value="ECO:0007669"/>
    <property type="project" value="TreeGrafter"/>
</dbReference>
<dbReference type="Proteomes" id="UP000694621">
    <property type="component" value="Unplaced"/>
</dbReference>
<evidence type="ECO:0000256" key="1">
    <source>
        <dbReference type="ARBA" id="ARBA00023157"/>
    </source>
</evidence>
<dbReference type="SMART" id="SM00032">
    <property type="entry name" value="CCP"/>
    <property type="match status" value="4"/>
</dbReference>
<dbReference type="PANTHER" id="PTHR46839:SF1">
    <property type="entry name" value="SUSHI DOMAIN-CONTAINING 6"/>
    <property type="match status" value="1"/>
</dbReference>
<comment type="caution">
    <text evidence="2">Lacks conserved residue(s) required for the propagation of feature annotation.</text>
</comment>
<dbReference type="InterPro" id="IPR035976">
    <property type="entry name" value="Sushi/SCR/CCP_sf"/>
</dbReference>
<organism evidence="6 7">
    <name type="scientific">Astyanax mexicanus</name>
    <name type="common">Blind cave fish</name>
    <name type="synonym">Astyanax fasciatus mexicanus</name>
    <dbReference type="NCBI Taxonomy" id="7994"/>
    <lineage>
        <taxon>Eukaryota</taxon>
        <taxon>Metazoa</taxon>
        <taxon>Chordata</taxon>
        <taxon>Craniata</taxon>
        <taxon>Vertebrata</taxon>
        <taxon>Euteleostomi</taxon>
        <taxon>Actinopterygii</taxon>
        <taxon>Neopterygii</taxon>
        <taxon>Teleostei</taxon>
        <taxon>Ostariophysi</taxon>
        <taxon>Characiformes</taxon>
        <taxon>Characoidei</taxon>
        <taxon>Acestrorhamphidae</taxon>
        <taxon>Acestrorhamphinae</taxon>
        <taxon>Astyanax</taxon>
    </lineage>
</organism>
<evidence type="ECO:0000259" key="5">
    <source>
        <dbReference type="PROSITE" id="PS50923"/>
    </source>
</evidence>
<sequence>MSEGTNERSPLLRVSLSPLPTLSWSLLLFLSLLSSSQASSCVRPFSIQHGRVNVTETNRGSFPVGTVLQYSCDSGYTVDGPSIVICTREGLWSSGTPLCLHNSYQYTVDQCNPPLEPENGGYTCHPSPCHHLSQGTVVEYFCDEGYTLKGGQKYLTCQNGEWDHSIQVNCVPTQGCVRQFSIQHGQVNVTETNRGSFPVGTVLQYSCDSGYTVDGPSIVICTREGLWTSGPPRCLHNTLCGPPFEPENGGYTCHPSPCHHLTHGTVVEYFCDEGYTLKGDYKYLTCQNGEWDSAVQISCVLSQEKNASPVLGMNTLSIVASTASSVALVLLLVVLFVLLQPKLKSFHHGRFLSWKLFIWARSGRLRAARDHHGGGRSGDAAIIRGGCFWSWRSCCAQNSPEPTAGVFRSASCRGLLLLLTRSAGRDRSGASASLLFLLLLLLLVSGHCAGGNGSIRSAAAP</sequence>
<proteinExistence type="predicted"/>
<feature type="chain" id="PRO_5034098491" evidence="4">
    <location>
        <begin position="39"/>
        <end position="461"/>
    </location>
</feature>
<dbReference type="InterPro" id="IPR000436">
    <property type="entry name" value="Sushi_SCR_CCP_dom"/>
</dbReference>
<keyword evidence="3" id="KW-1133">Transmembrane helix</keyword>
<feature type="disulfide bond" evidence="2">
    <location>
        <begin position="72"/>
        <end position="99"/>
    </location>
</feature>
<dbReference type="PANTHER" id="PTHR46839">
    <property type="entry name" value="SUSHI DOMAIN-CONTAINING PROTEIN 6"/>
    <property type="match status" value="1"/>
</dbReference>